<dbReference type="PANTHER" id="PTHR31616">
    <property type="entry name" value="TREHALASE"/>
    <property type="match status" value="1"/>
</dbReference>
<keyword evidence="6" id="KW-0119">Carbohydrate metabolism</keyword>
<organism evidence="11 12">
    <name type="scientific">Triparma strigata</name>
    <dbReference type="NCBI Taxonomy" id="1606541"/>
    <lineage>
        <taxon>Eukaryota</taxon>
        <taxon>Sar</taxon>
        <taxon>Stramenopiles</taxon>
        <taxon>Ochrophyta</taxon>
        <taxon>Bolidophyceae</taxon>
        <taxon>Parmales</taxon>
        <taxon>Triparmaceae</taxon>
        <taxon>Triparma</taxon>
    </lineage>
</organism>
<evidence type="ECO:0000256" key="3">
    <source>
        <dbReference type="ARBA" id="ARBA00012593"/>
    </source>
</evidence>
<proteinExistence type="inferred from homology"/>
<dbReference type="PROSITE" id="PS51448">
    <property type="entry name" value="P_TREFOIL_2"/>
    <property type="match status" value="1"/>
</dbReference>
<keyword evidence="7" id="KW-0326">Glycosidase</keyword>
<comment type="caution">
    <text evidence="11">The sequence shown here is derived from an EMBL/GenBank/DDBJ whole genome shotgun (WGS) entry which is preliminary data.</text>
</comment>
<sequence length="509" mass="55107">MKFSTNTVTYAMVTMAAASALQCDLDASARTDCGELASDQTTCEASGCCWDPLDDGVSGPWCFYSKSDEPGSCFVFQNSTDTAPFSDSEVAAFQTNFLANVNVESVGAVVAAPDHDTPGGNYYYHWMRDGALSMRSLWANPNLDRDTVSTYLQSYAKWVIGRQSAVAVHDGVDVRVEPKFEIPDGTVFDGSWCRPQNDGPGLRAITLMFYAEELLEADAKDSFVTENLWTGDSSSLNGGAIKFDLDWVVDGWDSNTCDLWEEVQSSDFFWNRVTMKKAMLMGSTFATKMGDGASASKYAEIAAAIDAKLDSHWLGTFVAEETNRQKDGAVLVGFNNGFDESDGKYAPTSVEVASTVNVYNTAFCSEYKINTDDSASEVPGVLIGRYPGDNYAGGNPWVLSTAAMAQLLYRAASYTLSNGVPTDEALEQFSAGLNVDFPADAKGISQTLAAAGDSVMLRLKEHVGGDDGHLDEQIDRNTGEQMSAKDLTWSYAEVLNAMAARSEWEAAYN</sequence>
<dbReference type="InterPro" id="IPR012341">
    <property type="entry name" value="6hp_glycosidase-like_sf"/>
</dbReference>
<dbReference type="InterPro" id="IPR044913">
    <property type="entry name" value="P_trefoil_dom_sf"/>
</dbReference>
<feature type="disulfide bond" evidence="9">
    <location>
        <begin position="33"/>
        <end position="48"/>
    </location>
</feature>
<comment type="similarity">
    <text evidence="2">Belongs to the glycosyl hydrolase 15 family.</text>
</comment>
<dbReference type="CDD" id="cd00111">
    <property type="entry name" value="Trefoil"/>
    <property type="match status" value="1"/>
</dbReference>
<evidence type="ECO:0000256" key="8">
    <source>
        <dbReference type="ARBA" id="ARBA00023326"/>
    </source>
</evidence>
<evidence type="ECO:0000256" key="9">
    <source>
        <dbReference type="PROSITE-ProRule" id="PRU00779"/>
    </source>
</evidence>
<dbReference type="Pfam" id="PF00088">
    <property type="entry name" value="Trefoil"/>
    <property type="match status" value="1"/>
</dbReference>
<dbReference type="PANTHER" id="PTHR31616:SF9">
    <property type="entry name" value="GLUCOAMYLASE, INTRACELLULAR SPORULATION-SPECIFIC"/>
    <property type="match status" value="1"/>
</dbReference>
<name>A0A9W7BFI3_9STRA</name>
<dbReference type="InterPro" id="IPR008928">
    <property type="entry name" value="6-hairpin_glycosidase_sf"/>
</dbReference>
<dbReference type="SMART" id="SM00018">
    <property type="entry name" value="PD"/>
    <property type="match status" value="1"/>
</dbReference>
<feature type="disulfide bond" evidence="9">
    <location>
        <begin position="23"/>
        <end position="49"/>
    </location>
</feature>
<dbReference type="AlphaFoldDB" id="A0A9W7BFI3"/>
<evidence type="ECO:0000256" key="7">
    <source>
        <dbReference type="ARBA" id="ARBA00023295"/>
    </source>
</evidence>
<dbReference type="SUPFAM" id="SSF57492">
    <property type="entry name" value="Trefoil"/>
    <property type="match status" value="1"/>
</dbReference>
<comment type="caution">
    <text evidence="9">Lacks conserved residue(s) required for the propagation of feature annotation.</text>
</comment>
<dbReference type="Proteomes" id="UP001165085">
    <property type="component" value="Unassembled WGS sequence"/>
</dbReference>
<feature type="domain" description="P-type" evidence="10">
    <location>
        <begin position="21"/>
        <end position="66"/>
    </location>
</feature>
<dbReference type="PRINTS" id="PR00736">
    <property type="entry name" value="GLHYDRLASE15"/>
</dbReference>
<comment type="catalytic activity">
    <reaction evidence="1">
        <text>Hydrolysis of terminal (1-&gt;4)-linked alpha-D-glucose residues successively from non-reducing ends of the chains with release of beta-D-glucose.</text>
        <dbReference type="EC" id="3.2.1.3"/>
    </reaction>
</comment>
<evidence type="ECO:0000256" key="6">
    <source>
        <dbReference type="ARBA" id="ARBA00023277"/>
    </source>
</evidence>
<reference evidence="12" key="1">
    <citation type="journal article" date="2023" name="Commun. Biol.">
        <title>Genome analysis of Parmales, the sister group of diatoms, reveals the evolutionary specialization of diatoms from phago-mixotrophs to photoautotrophs.</title>
        <authorList>
            <person name="Ban H."/>
            <person name="Sato S."/>
            <person name="Yoshikawa S."/>
            <person name="Yamada K."/>
            <person name="Nakamura Y."/>
            <person name="Ichinomiya M."/>
            <person name="Sato N."/>
            <person name="Blanc-Mathieu R."/>
            <person name="Endo H."/>
            <person name="Kuwata A."/>
            <person name="Ogata H."/>
        </authorList>
    </citation>
    <scope>NUCLEOTIDE SEQUENCE [LARGE SCALE GENOMIC DNA]</scope>
    <source>
        <strain evidence="12">NIES 3701</strain>
    </source>
</reference>
<dbReference type="InterPro" id="IPR011613">
    <property type="entry name" value="GH15-like"/>
</dbReference>
<evidence type="ECO:0000313" key="12">
    <source>
        <dbReference type="Proteomes" id="UP001165085"/>
    </source>
</evidence>
<evidence type="ECO:0000259" key="10">
    <source>
        <dbReference type="PROSITE" id="PS51448"/>
    </source>
</evidence>
<dbReference type="EC" id="3.2.1.3" evidence="3"/>
<evidence type="ECO:0000256" key="2">
    <source>
        <dbReference type="ARBA" id="ARBA00006188"/>
    </source>
</evidence>
<evidence type="ECO:0000256" key="1">
    <source>
        <dbReference type="ARBA" id="ARBA00001863"/>
    </source>
</evidence>
<dbReference type="InterPro" id="IPR000165">
    <property type="entry name" value="Glucoamylase"/>
</dbReference>
<dbReference type="Gene3D" id="1.50.10.10">
    <property type="match status" value="1"/>
</dbReference>
<dbReference type="GO" id="GO:0004339">
    <property type="term" value="F:glucan 1,4-alpha-glucosidase activity"/>
    <property type="evidence" value="ECO:0007669"/>
    <property type="project" value="UniProtKB-EC"/>
</dbReference>
<keyword evidence="5 9" id="KW-1015">Disulfide bond</keyword>
<gene>
    <name evidence="11" type="ORF">TrST_g5985</name>
</gene>
<protein>
    <recommendedName>
        <fullName evidence="3">glucan 1,4-alpha-glucosidase</fullName>
        <ecNumber evidence="3">3.2.1.3</ecNumber>
    </recommendedName>
</protein>
<keyword evidence="4" id="KW-0378">Hydrolase</keyword>
<evidence type="ECO:0000313" key="11">
    <source>
        <dbReference type="EMBL" id="GMH87601.1"/>
    </source>
</evidence>
<dbReference type="Pfam" id="PF00723">
    <property type="entry name" value="Glyco_hydro_15"/>
    <property type="match status" value="1"/>
</dbReference>
<dbReference type="Gene3D" id="4.10.110.10">
    <property type="entry name" value="Spasmolytic Protein, domain 1"/>
    <property type="match status" value="1"/>
</dbReference>
<evidence type="ECO:0000256" key="5">
    <source>
        <dbReference type="ARBA" id="ARBA00023157"/>
    </source>
</evidence>
<dbReference type="OrthoDB" id="6123450at2759"/>
<evidence type="ECO:0000256" key="4">
    <source>
        <dbReference type="ARBA" id="ARBA00022801"/>
    </source>
</evidence>
<keyword evidence="8" id="KW-0624">Polysaccharide degradation</keyword>
<dbReference type="GO" id="GO:0000272">
    <property type="term" value="P:polysaccharide catabolic process"/>
    <property type="evidence" value="ECO:0007669"/>
    <property type="project" value="UniProtKB-KW"/>
</dbReference>
<dbReference type="SUPFAM" id="SSF48208">
    <property type="entry name" value="Six-hairpin glycosidases"/>
    <property type="match status" value="1"/>
</dbReference>
<keyword evidence="12" id="KW-1185">Reference proteome</keyword>
<dbReference type="EMBL" id="BRXY01000331">
    <property type="protein sequence ID" value="GMH87601.1"/>
    <property type="molecule type" value="Genomic_DNA"/>
</dbReference>
<dbReference type="InterPro" id="IPR000519">
    <property type="entry name" value="P_trefoil_dom"/>
</dbReference>
<accession>A0A9W7BFI3</accession>